<comment type="subcellular location">
    <subcellularLocation>
        <location evidence="1 13">Golgi apparatus membrane</location>
        <topology evidence="1 13">Single-pass type II membrane protein</topology>
    </subcellularLocation>
</comment>
<evidence type="ECO:0000256" key="7">
    <source>
        <dbReference type="ARBA" id="ARBA00022968"/>
    </source>
</evidence>
<evidence type="ECO:0000256" key="1">
    <source>
        <dbReference type="ARBA" id="ARBA00004323"/>
    </source>
</evidence>
<evidence type="ECO:0000256" key="6">
    <source>
        <dbReference type="ARBA" id="ARBA00022692"/>
    </source>
</evidence>
<evidence type="ECO:0000256" key="2">
    <source>
        <dbReference type="ARBA" id="ARBA00004922"/>
    </source>
</evidence>
<keyword evidence="8" id="KW-1133">Transmembrane helix</keyword>
<sequence length="335" mass="38302">MYPFTFLSVWPIPYFSTNFIVMSRYSTPPSTDKVWISAHRNPETLELGQPQWDDPGPYHVAYPRNYKFIMDDTPVCKSRDPFLLLMVVVAPADVAARDVIRKTWAKEKVVLGQMVDILFLMGLPTGAHAEQQQQKLQAENQQNHDMIQSNFEDSTYNLTIKTMVMMEWLAANCQKTTFVMKVDCDIFLNVQNLVKHLLDPSTAKQNYVTGLVIENRPVLRNPYIRFYMPREIVAEPVYPPYPLGTAYVMSLDVAVNILTVSREVKPINIVDVYLGMCLKHLNVSPINSPEAYTFVKDTIHPLSNCSLSKTVAVATVDTTMMMNYWKKSKDPETKC</sequence>
<dbReference type="OMA" id="WISAHRN"/>
<protein>
    <recommendedName>
        <fullName evidence="13">Hexosyltransferase</fullName>
        <ecNumber evidence="13">2.4.1.-</ecNumber>
    </recommendedName>
</protein>
<evidence type="ECO:0000256" key="10">
    <source>
        <dbReference type="ARBA" id="ARBA00023098"/>
    </source>
</evidence>
<keyword evidence="5" id="KW-0808">Transferase</keyword>
<name>A0A3P8X250_CYNSE</name>
<dbReference type="GO" id="GO:0000139">
    <property type="term" value="C:Golgi membrane"/>
    <property type="evidence" value="ECO:0007669"/>
    <property type="project" value="UniProtKB-SubCell"/>
</dbReference>
<evidence type="ECO:0000256" key="4">
    <source>
        <dbReference type="ARBA" id="ARBA00022676"/>
    </source>
</evidence>
<reference evidence="14" key="3">
    <citation type="submission" date="2025-09" db="UniProtKB">
        <authorList>
            <consortium name="Ensembl"/>
        </authorList>
    </citation>
    <scope>IDENTIFICATION</scope>
</reference>
<reference evidence="14" key="2">
    <citation type="submission" date="2025-08" db="UniProtKB">
        <authorList>
            <consortium name="Ensembl"/>
        </authorList>
    </citation>
    <scope>IDENTIFICATION</scope>
</reference>
<comment type="similarity">
    <text evidence="3 13">Belongs to the glycosyltransferase 31 family.</text>
</comment>
<reference evidence="14 15" key="1">
    <citation type="journal article" date="2014" name="Nat. Genet.">
        <title>Whole-genome sequence of a flatfish provides insights into ZW sex chromosome evolution and adaptation to a benthic lifestyle.</title>
        <authorList>
            <person name="Chen S."/>
            <person name="Zhang G."/>
            <person name="Shao C."/>
            <person name="Huang Q."/>
            <person name="Liu G."/>
            <person name="Zhang P."/>
            <person name="Song W."/>
            <person name="An N."/>
            <person name="Chalopin D."/>
            <person name="Volff J.N."/>
            <person name="Hong Y."/>
            <person name="Li Q."/>
            <person name="Sha Z."/>
            <person name="Zhou H."/>
            <person name="Xie M."/>
            <person name="Yu Q."/>
            <person name="Liu Y."/>
            <person name="Xiang H."/>
            <person name="Wang N."/>
            <person name="Wu K."/>
            <person name="Yang C."/>
            <person name="Zhou Q."/>
            <person name="Liao X."/>
            <person name="Yang L."/>
            <person name="Hu Q."/>
            <person name="Zhang J."/>
            <person name="Meng L."/>
            <person name="Jin L."/>
            <person name="Tian Y."/>
            <person name="Lian J."/>
            <person name="Yang J."/>
            <person name="Miao G."/>
            <person name="Liu S."/>
            <person name="Liang Z."/>
            <person name="Yan F."/>
            <person name="Li Y."/>
            <person name="Sun B."/>
            <person name="Zhang H."/>
            <person name="Zhang J."/>
            <person name="Zhu Y."/>
            <person name="Du M."/>
            <person name="Zhao Y."/>
            <person name="Schartl M."/>
            <person name="Tang Q."/>
            <person name="Wang J."/>
        </authorList>
    </citation>
    <scope>NUCLEOTIDE SEQUENCE</scope>
</reference>
<dbReference type="PANTHER" id="PTHR11214">
    <property type="entry name" value="BETA-1,3-N-ACETYLGLUCOSAMINYLTRANSFERASE"/>
    <property type="match status" value="1"/>
</dbReference>
<keyword evidence="12" id="KW-0325">Glycoprotein</keyword>
<keyword evidence="15" id="KW-1185">Reference proteome</keyword>
<comment type="pathway">
    <text evidence="2">Protein modification; protein glycosylation.</text>
</comment>
<evidence type="ECO:0000256" key="8">
    <source>
        <dbReference type="ARBA" id="ARBA00022989"/>
    </source>
</evidence>
<dbReference type="InterPro" id="IPR002659">
    <property type="entry name" value="Glyco_trans_31"/>
</dbReference>
<accession>A0A3P8X250</accession>
<dbReference type="GeneTree" id="ENSGT00940000163421"/>
<keyword evidence="4 13" id="KW-0328">Glycosyltransferase</keyword>
<dbReference type="Gene3D" id="3.90.550.50">
    <property type="match status" value="1"/>
</dbReference>
<evidence type="ECO:0000256" key="9">
    <source>
        <dbReference type="ARBA" id="ARBA00023034"/>
    </source>
</evidence>
<dbReference type="Pfam" id="PF01762">
    <property type="entry name" value="Galactosyl_T"/>
    <property type="match status" value="1"/>
</dbReference>
<dbReference type="Proteomes" id="UP000265120">
    <property type="component" value="Chromosome 6"/>
</dbReference>
<evidence type="ECO:0000256" key="13">
    <source>
        <dbReference type="RuleBase" id="RU363063"/>
    </source>
</evidence>
<keyword evidence="7" id="KW-0735">Signal-anchor</keyword>
<proteinExistence type="inferred from homology"/>
<evidence type="ECO:0000313" key="14">
    <source>
        <dbReference type="Ensembl" id="ENSCSEP00000033718.1"/>
    </source>
</evidence>
<evidence type="ECO:0000313" key="15">
    <source>
        <dbReference type="Proteomes" id="UP000265120"/>
    </source>
</evidence>
<dbReference type="FunCoup" id="A0A3P8X250">
    <property type="interactions" value="8"/>
</dbReference>
<dbReference type="PANTHER" id="PTHR11214:SF115">
    <property type="entry name" value="HEXOSYLTRANSFERASE"/>
    <property type="match status" value="1"/>
</dbReference>
<dbReference type="AlphaFoldDB" id="A0A3P8X250"/>
<dbReference type="Ensembl" id="ENSCSET00000034153.1">
    <property type="protein sequence ID" value="ENSCSEP00000033718.1"/>
    <property type="gene ID" value="ENSCSEG00000021637.1"/>
</dbReference>
<keyword evidence="9 13" id="KW-0333">Golgi apparatus</keyword>
<evidence type="ECO:0000256" key="11">
    <source>
        <dbReference type="ARBA" id="ARBA00023136"/>
    </source>
</evidence>
<dbReference type="EC" id="2.4.1.-" evidence="13"/>
<dbReference type="InParanoid" id="A0A3P8X250"/>
<organism evidence="14 15">
    <name type="scientific">Cynoglossus semilaevis</name>
    <name type="common">Tongue sole</name>
    <dbReference type="NCBI Taxonomy" id="244447"/>
    <lineage>
        <taxon>Eukaryota</taxon>
        <taxon>Metazoa</taxon>
        <taxon>Chordata</taxon>
        <taxon>Craniata</taxon>
        <taxon>Vertebrata</taxon>
        <taxon>Euteleostomi</taxon>
        <taxon>Actinopterygii</taxon>
        <taxon>Neopterygii</taxon>
        <taxon>Teleostei</taxon>
        <taxon>Neoteleostei</taxon>
        <taxon>Acanthomorphata</taxon>
        <taxon>Carangaria</taxon>
        <taxon>Pleuronectiformes</taxon>
        <taxon>Pleuronectoidei</taxon>
        <taxon>Cynoglossidae</taxon>
        <taxon>Cynoglossinae</taxon>
        <taxon>Cynoglossus</taxon>
    </lineage>
</organism>
<dbReference type="FunFam" id="3.90.550.50:FF:000001">
    <property type="entry name" value="Hexosyltransferase"/>
    <property type="match status" value="1"/>
</dbReference>
<dbReference type="GO" id="GO:0006629">
    <property type="term" value="P:lipid metabolic process"/>
    <property type="evidence" value="ECO:0007669"/>
    <property type="project" value="UniProtKB-KW"/>
</dbReference>
<keyword evidence="11" id="KW-0472">Membrane</keyword>
<dbReference type="STRING" id="244447.ENSCSEP00000033718"/>
<keyword evidence="10" id="KW-0443">Lipid metabolism</keyword>
<keyword evidence="6" id="KW-0812">Transmembrane</keyword>
<dbReference type="GO" id="GO:0008499">
    <property type="term" value="F:N-acetyl-beta-D-glucosaminide beta-(1,3)-galactosyltransferase activity"/>
    <property type="evidence" value="ECO:0007669"/>
    <property type="project" value="TreeGrafter"/>
</dbReference>
<dbReference type="GO" id="GO:0006493">
    <property type="term" value="P:protein O-linked glycosylation"/>
    <property type="evidence" value="ECO:0007669"/>
    <property type="project" value="TreeGrafter"/>
</dbReference>
<evidence type="ECO:0000256" key="3">
    <source>
        <dbReference type="ARBA" id="ARBA00008661"/>
    </source>
</evidence>
<evidence type="ECO:0000256" key="5">
    <source>
        <dbReference type="ARBA" id="ARBA00022679"/>
    </source>
</evidence>
<evidence type="ECO:0000256" key="12">
    <source>
        <dbReference type="ARBA" id="ARBA00023180"/>
    </source>
</evidence>